<dbReference type="Gene3D" id="3.40.718.10">
    <property type="entry name" value="Isopropylmalate Dehydrogenase"/>
    <property type="match status" value="1"/>
</dbReference>
<protein>
    <submittedName>
        <fullName evidence="4">4-hydroxythreonine-4-phosphate dehydrogenase PdxA</fullName>
        <ecNumber evidence="4">1.1.1.262</ecNumber>
    </submittedName>
</protein>
<dbReference type="EC" id="1.1.1.262" evidence="4"/>
<evidence type="ECO:0000256" key="3">
    <source>
        <dbReference type="ARBA" id="ARBA00023027"/>
    </source>
</evidence>
<evidence type="ECO:0000256" key="1">
    <source>
        <dbReference type="ARBA" id="ARBA00022723"/>
    </source>
</evidence>
<keyword evidence="5" id="KW-1185">Reference proteome</keyword>
<name>A0A7L8AC32_9FLAO</name>
<dbReference type="NCBIfam" id="TIGR00557">
    <property type="entry name" value="pdxA"/>
    <property type="match status" value="1"/>
</dbReference>
<dbReference type="GO" id="GO:0051287">
    <property type="term" value="F:NAD binding"/>
    <property type="evidence" value="ECO:0007669"/>
    <property type="project" value="InterPro"/>
</dbReference>
<keyword evidence="1" id="KW-0479">Metal-binding</keyword>
<dbReference type="Pfam" id="PF04166">
    <property type="entry name" value="PdxA"/>
    <property type="match status" value="1"/>
</dbReference>
<keyword evidence="2 4" id="KW-0560">Oxidoreductase</keyword>
<dbReference type="InterPro" id="IPR005255">
    <property type="entry name" value="PdxA_fam"/>
</dbReference>
<reference evidence="4 5" key="1">
    <citation type="journal article" date="2016" name="Int. J. Syst. Evol. Microbiol.">
        <title>Polaribacter haliotis sp. nov., isolated from the gut of abalone Haliotis discus hannai.</title>
        <authorList>
            <person name="Kim Y.O."/>
            <person name="Park I.S."/>
            <person name="Park S."/>
            <person name="Nam B.H."/>
            <person name="Park J.M."/>
            <person name="Kim D.G."/>
            <person name="Yoon J.H."/>
        </authorList>
    </citation>
    <scope>NUCLEOTIDE SEQUENCE [LARGE SCALE GENOMIC DNA]</scope>
    <source>
        <strain evidence="4 5">KCTC 52418</strain>
    </source>
</reference>
<organism evidence="4 5">
    <name type="scientific">Polaribacter haliotis</name>
    <dbReference type="NCBI Taxonomy" id="1888915"/>
    <lineage>
        <taxon>Bacteria</taxon>
        <taxon>Pseudomonadati</taxon>
        <taxon>Bacteroidota</taxon>
        <taxon>Flavobacteriia</taxon>
        <taxon>Flavobacteriales</taxon>
        <taxon>Flavobacteriaceae</taxon>
    </lineage>
</organism>
<dbReference type="AlphaFoldDB" id="A0A7L8AC32"/>
<dbReference type="EMBL" id="CP061813">
    <property type="protein sequence ID" value="QOD59504.1"/>
    <property type="molecule type" value="Genomic_DNA"/>
</dbReference>
<dbReference type="Proteomes" id="UP000516764">
    <property type="component" value="Chromosome"/>
</dbReference>
<dbReference type="GO" id="GO:0046872">
    <property type="term" value="F:metal ion binding"/>
    <property type="evidence" value="ECO:0007669"/>
    <property type="project" value="UniProtKB-KW"/>
</dbReference>
<dbReference type="RefSeq" id="WP_088354908.1">
    <property type="nucleotide sequence ID" value="NZ_CP061813.1"/>
</dbReference>
<dbReference type="KEGG" id="phal:H9I45_08995"/>
<gene>
    <name evidence="4" type="primary">pdxA</name>
    <name evidence="4" type="ORF">H9I45_08995</name>
</gene>
<evidence type="ECO:0000313" key="4">
    <source>
        <dbReference type="EMBL" id="QOD59504.1"/>
    </source>
</evidence>
<evidence type="ECO:0000256" key="2">
    <source>
        <dbReference type="ARBA" id="ARBA00023002"/>
    </source>
</evidence>
<accession>A0A7L8AC32</accession>
<dbReference type="OrthoDB" id="9801783at2"/>
<sequence length="344" mass="37771">MDKSDKIIVGISIGDLNGIGIEVILKTFQDKRMLDFCTPVLFGATKVISYHKKALSLDIPVHGITSINQINHNKINVLNIWKEDVDLELGVSTKVSGEYAAKSLAFAMEHLKEDKINVLLTAPINKENIQSETFNFPGHTEYLEANLEGNSLMILMTDKLRIGLITGHIPISKVAEAITPALIKEKVKIMHESLKKDFGISKPKIAVLSLNPHCGDNGVIGKEDDEIIKPTIDEIKENGTLVFGPYAADGFFGSETYKQFDGVLATYHDQGLAPFKALSFGNGVNFTAGLNKIRTSPDHGTGFDIAGKKLANPSSFTEALFAGIQIYKNRNEYLQLTKNQLLVK</sequence>
<proteinExistence type="predicted"/>
<dbReference type="GO" id="GO:0050570">
    <property type="term" value="F:4-hydroxythreonine-4-phosphate dehydrogenase activity"/>
    <property type="evidence" value="ECO:0007669"/>
    <property type="project" value="UniProtKB-EC"/>
</dbReference>
<dbReference type="PANTHER" id="PTHR30004">
    <property type="entry name" value="4-HYDROXYTHREONINE-4-PHOSPHATE DEHYDROGENASE"/>
    <property type="match status" value="1"/>
</dbReference>
<keyword evidence="3" id="KW-0520">NAD</keyword>
<dbReference type="SUPFAM" id="SSF53659">
    <property type="entry name" value="Isocitrate/Isopropylmalate dehydrogenase-like"/>
    <property type="match status" value="1"/>
</dbReference>
<dbReference type="PANTHER" id="PTHR30004:SF6">
    <property type="entry name" value="D-THREONATE 4-PHOSPHATE DEHYDROGENASE"/>
    <property type="match status" value="1"/>
</dbReference>
<evidence type="ECO:0000313" key="5">
    <source>
        <dbReference type="Proteomes" id="UP000516764"/>
    </source>
</evidence>